<comment type="caution">
    <text evidence="1">The sequence shown here is derived from an EMBL/GenBank/DDBJ whole genome shotgun (WGS) entry which is preliminary data.</text>
</comment>
<protein>
    <submittedName>
        <fullName evidence="1">Uncharacterized protein</fullName>
    </submittedName>
</protein>
<gene>
    <name evidence="1" type="ORF">L6452_19619</name>
</gene>
<sequence>MKPDIQKSEGVKGRCSFNECVCGGIIVSRNTNQELVTLERRHMLLVEPVKDAPPRTNDAIAKTAKCSKDDDSDFVASATCVRPSSSKVPKVDEQAPTHLTKKIVRDIKSMSLNDESTECEHMSVEHMRSTTPRWSFDLLRNRESLEFDAGGLGSANFEPLSRETPMAIDTFAKGLGSSTFDPLSRETPMEIDTFTAPRDERENETKENTDIVRLENIKLMDDKIALIMTMKWETEKLLESLLARYPNDECFANFIYILQDIYKYDIKYGSSGTGDFGGPSNHTNVSQGEETSRALVLSQDHENQLSQDHENQLSQFWFTLTLHKGVCLEDEGPLKKCKPLDESYHEFAANEPGKMAAISTRRSVRLGDHLRSPYVRRVVDMKVSAEDKRIHEWAYSTLTYYLNNIVSNDTVVLLDNGVKLIRRDLETLARNEEVSPIVVDLWAELLNYEEKYRNKDSIRRYFFTNVVMGDPKLYTPFTYFNTQYDMFNTGLERSMGDERSWKAGLTYEGPSQKTQVSDLRKKYTAKVAMTNMNKKRDETMTNVEKFNNI</sequence>
<reference evidence="1 2" key="2">
    <citation type="journal article" date="2022" name="Mol. Ecol. Resour.">
        <title>The genomes of chicory, endive, great burdock and yacon provide insights into Asteraceae paleo-polyploidization history and plant inulin production.</title>
        <authorList>
            <person name="Fan W."/>
            <person name="Wang S."/>
            <person name="Wang H."/>
            <person name="Wang A."/>
            <person name="Jiang F."/>
            <person name="Liu H."/>
            <person name="Zhao H."/>
            <person name="Xu D."/>
            <person name="Zhang Y."/>
        </authorList>
    </citation>
    <scope>NUCLEOTIDE SEQUENCE [LARGE SCALE GENOMIC DNA]</scope>
    <source>
        <strain evidence="2">cv. Niubang</strain>
    </source>
</reference>
<organism evidence="1 2">
    <name type="scientific">Arctium lappa</name>
    <name type="common">Greater burdock</name>
    <name type="synonym">Lappa major</name>
    <dbReference type="NCBI Taxonomy" id="4217"/>
    <lineage>
        <taxon>Eukaryota</taxon>
        <taxon>Viridiplantae</taxon>
        <taxon>Streptophyta</taxon>
        <taxon>Embryophyta</taxon>
        <taxon>Tracheophyta</taxon>
        <taxon>Spermatophyta</taxon>
        <taxon>Magnoliopsida</taxon>
        <taxon>eudicotyledons</taxon>
        <taxon>Gunneridae</taxon>
        <taxon>Pentapetalae</taxon>
        <taxon>asterids</taxon>
        <taxon>campanulids</taxon>
        <taxon>Asterales</taxon>
        <taxon>Asteraceae</taxon>
        <taxon>Carduoideae</taxon>
        <taxon>Cardueae</taxon>
        <taxon>Arctiinae</taxon>
        <taxon>Arctium</taxon>
    </lineage>
</organism>
<proteinExistence type="predicted"/>
<accession>A0ACB9B9L7</accession>
<evidence type="ECO:0000313" key="2">
    <source>
        <dbReference type="Proteomes" id="UP001055879"/>
    </source>
</evidence>
<evidence type="ECO:0000313" key="1">
    <source>
        <dbReference type="EMBL" id="KAI3718737.1"/>
    </source>
</evidence>
<dbReference type="EMBL" id="CM042052">
    <property type="protein sequence ID" value="KAI3718737.1"/>
    <property type="molecule type" value="Genomic_DNA"/>
</dbReference>
<keyword evidence="2" id="KW-1185">Reference proteome</keyword>
<dbReference type="Proteomes" id="UP001055879">
    <property type="component" value="Linkage Group LG06"/>
</dbReference>
<reference evidence="2" key="1">
    <citation type="journal article" date="2022" name="Mol. Ecol. Resour.">
        <title>The genomes of chicory, endive, great burdock and yacon provide insights into Asteraceae palaeo-polyploidization history and plant inulin production.</title>
        <authorList>
            <person name="Fan W."/>
            <person name="Wang S."/>
            <person name="Wang H."/>
            <person name="Wang A."/>
            <person name="Jiang F."/>
            <person name="Liu H."/>
            <person name="Zhao H."/>
            <person name="Xu D."/>
            <person name="Zhang Y."/>
        </authorList>
    </citation>
    <scope>NUCLEOTIDE SEQUENCE [LARGE SCALE GENOMIC DNA]</scope>
    <source>
        <strain evidence="2">cv. Niubang</strain>
    </source>
</reference>
<name>A0ACB9B9L7_ARCLA</name>